<feature type="compositionally biased region" description="Polar residues" evidence="1">
    <location>
        <begin position="113"/>
        <end position="127"/>
    </location>
</feature>
<dbReference type="Gene3D" id="3.40.50.300">
    <property type="entry name" value="P-loop containing nucleotide triphosphate hydrolases"/>
    <property type="match status" value="1"/>
</dbReference>
<feature type="region of interest" description="Disordered" evidence="1">
    <location>
        <begin position="1"/>
        <end position="68"/>
    </location>
</feature>
<dbReference type="InterPro" id="IPR016024">
    <property type="entry name" value="ARM-type_fold"/>
</dbReference>
<dbReference type="SUPFAM" id="SSF48371">
    <property type="entry name" value="ARM repeat"/>
    <property type="match status" value="1"/>
</dbReference>
<proteinExistence type="predicted"/>
<dbReference type="PROSITE" id="PS00675">
    <property type="entry name" value="SIGMA54_INTERACT_1"/>
    <property type="match status" value="1"/>
</dbReference>
<feature type="region of interest" description="Disordered" evidence="1">
    <location>
        <begin position="113"/>
        <end position="132"/>
    </location>
</feature>
<evidence type="ECO:0000259" key="2">
    <source>
        <dbReference type="Pfam" id="PF23948"/>
    </source>
</evidence>
<sequence>MSSTSQRIGDKARKIIRPLGRPSAKSKDRDVGKVEFSLTEAGPLKSESSASQPSSNPSGRHLGSASNTGSLLSGIFPENLKAPSVENTPPKIPCRFETTPQLAFCIGLLRSEQSASPPETDASTDAQRSLKDPTDAAYHTWINTIERDPNEKDRIFWLASRLAIELAKDKVKETDSIAEVIPLGPVLEENDYTKLLGSIIDKIRVTSLMSDLTPLLQGLVQLLQSAAPMCHDHADLVGILDLLKGRLDIVHKLSSKVPYHLILAVSRVLQIMEEHKVKDIDRASVHECLSKILSGFKDSTDPYVIYQASYAFQALQYIPHNESVLRAFLRHSGGLAQGLAKVSRVATLDLSDLLEGLEKLQKTSSDIYRIGKSVYEGMRTLVESGRGVFDSIKKGAGMGHKRPWYVAIRGAETLVQEGRLADLNQLICDAACRKDSRFQWGICHLLGEIAIGSEWDIGTRRRSIDILRRLYRDDPDWGRDPSIKQWMLTILRQIMATAGQSVKDHAATLLQELKIDGSSEFQVAYPIRSRLQLPKHYSLLRKIQDIPYVEHELHRLKSEQLQWHDDQAVYIPPQAKASLDASDHDHLPLMEEVEKFLKCKREVLLILGDTGAGKSTFSNKLAYNLRKDYRNEGPIPLHIQLLGIDRPDHEMIRKQLTIHEFSPDYIKELKLHREFIVICDGYDESRSRSNLYDTNLFNQPGQWQGKIIICCRSQYLRHDYRGMFQPHLTRRGSSDRAALEYFQESVIVPFTQDQIESYVEQYVKLSLGELGWTATDYMEKLEGIPNLMDLVKNPYLLTISLGVLPDIIGTEEDLSSISVTATDLYDISMAKWMIRSKEYLRKQELLLLPAEQAALNRLFNDNISFEQHCIRFMKDLSTLVMEEHAGISKIEYASDADKSTWKKDFFSDGAEISLLRRASPLTGSGLEHRPDPPHFPPPPRTMSSSLRLKKQPAADAPVWTHTKNMRVNDEIDALRTIFDTLNDTSIDYTDAKRYADIMAFISKRVATIRIESFLGRSKVRELSMIRDLTALGVTTDAAQRAISVYPVHYGRSLRNPSASARGRR</sequence>
<dbReference type="InterPro" id="IPR025662">
    <property type="entry name" value="Sigma_54_int_dom_ATP-bd_1"/>
</dbReference>
<dbReference type="InterPro" id="IPR027417">
    <property type="entry name" value="P-loop_NTPase"/>
</dbReference>
<accession>A0A9P6RK36</accession>
<evidence type="ECO:0000313" key="3">
    <source>
        <dbReference type="EMBL" id="KAG0319559.1"/>
    </source>
</evidence>
<feature type="region of interest" description="Disordered" evidence="1">
    <location>
        <begin position="923"/>
        <end position="945"/>
    </location>
</feature>
<feature type="domain" description="Arm-like repeat" evidence="2">
    <location>
        <begin position="146"/>
        <end position="496"/>
    </location>
</feature>
<comment type="caution">
    <text evidence="3">The sequence shown here is derived from an EMBL/GenBank/DDBJ whole genome shotgun (WGS) entry which is preliminary data.</text>
</comment>
<evidence type="ECO:0000313" key="4">
    <source>
        <dbReference type="Proteomes" id="UP000738325"/>
    </source>
</evidence>
<protein>
    <recommendedName>
        <fullName evidence="2">Arm-like repeat domain-containing protein</fullName>
    </recommendedName>
</protein>
<gene>
    <name evidence="3" type="ORF">BGZ99_005020</name>
</gene>
<dbReference type="SUPFAM" id="SSF52540">
    <property type="entry name" value="P-loop containing nucleoside triphosphate hydrolases"/>
    <property type="match status" value="2"/>
</dbReference>
<keyword evidence="4" id="KW-1185">Reference proteome</keyword>
<dbReference type="InterPro" id="IPR056251">
    <property type="entry name" value="Arm_rpt_dom"/>
</dbReference>
<dbReference type="OrthoDB" id="2414723at2759"/>
<feature type="compositionally biased region" description="Low complexity" evidence="1">
    <location>
        <begin position="43"/>
        <end position="58"/>
    </location>
</feature>
<dbReference type="Proteomes" id="UP000738325">
    <property type="component" value="Unassembled WGS sequence"/>
</dbReference>
<evidence type="ECO:0000256" key="1">
    <source>
        <dbReference type="SAM" id="MobiDB-lite"/>
    </source>
</evidence>
<organism evidence="3 4">
    <name type="scientific">Dissophora globulifera</name>
    <dbReference type="NCBI Taxonomy" id="979702"/>
    <lineage>
        <taxon>Eukaryota</taxon>
        <taxon>Fungi</taxon>
        <taxon>Fungi incertae sedis</taxon>
        <taxon>Mucoromycota</taxon>
        <taxon>Mortierellomycotina</taxon>
        <taxon>Mortierellomycetes</taxon>
        <taxon>Mortierellales</taxon>
        <taxon>Mortierellaceae</taxon>
        <taxon>Dissophora</taxon>
    </lineage>
</organism>
<dbReference type="AlphaFoldDB" id="A0A9P6RK36"/>
<name>A0A9P6RK36_9FUNG</name>
<dbReference type="EMBL" id="JAAAIP010000318">
    <property type="protein sequence ID" value="KAG0319559.1"/>
    <property type="molecule type" value="Genomic_DNA"/>
</dbReference>
<dbReference type="Pfam" id="PF23948">
    <property type="entry name" value="ARM_5"/>
    <property type="match status" value="1"/>
</dbReference>
<reference evidence="3" key="1">
    <citation type="journal article" date="2020" name="Fungal Divers.">
        <title>Resolving the Mortierellaceae phylogeny through synthesis of multi-gene phylogenetics and phylogenomics.</title>
        <authorList>
            <person name="Vandepol N."/>
            <person name="Liber J."/>
            <person name="Desiro A."/>
            <person name="Na H."/>
            <person name="Kennedy M."/>
            <person name="Barry K."/>
            <person name="Grigoriev I.V."/>
            <person name="Miller A.N."/>
            <person name="O'Donnell K."/>
            <person name="Stajich J.E."/>
            <person name="Bonito G."/>
        </authorList>
    </citation>
    <scope>NUCLEOTIDE SEQUENCE</scope>
    <source>
        <strain evidence="3">REB-010B</strain>
    </source>
</reference>